<sequence>MAANNNIPHSYGLLLFPGFEVLDAAGPIEVLNILSKYFSHSEMSLSVIAKTVDTTVTPGPIAPDENSKQFTGQQLYQPTHSFETAPKDLDVLIIPGGRGVNRTDEELKPLLDFLRHCYHGTDGRQSLQYIFSICTGSTLLARAGILDGHKATTNKKAWNRVTPLGPRTHWVAKARWVESNGRVWTASGVTAGIDGMAALVGRVYGEETADRVCEFIEHVRVKEAGDDPFAEVNGCRDVLPVE</sequence>
<evidence type="ECO:0000313" key="1">
    <source>
        <dbReference type="EMBL" id="KAK3712140.1"/>
    </source>
</evidence>
<reference evidence="1" key="1">
    <citation type="submission" date="2023-07" db="EMBL/GenBank/DDBJ databases">
        <title>Black Yeasts Isolated from many extreme environments.</title>
        <authorList>
            <person name="Coleine C."/>
            <person name="Stajich J.E."/>
            <person name="Selbmann L."/>
        </authorList>
    </citation>
    <scope>NUCLEOTIDE SEQUENCE</scope>
    <source>
        <strain evidence="1">CCFEE 5714</strain>
    </source>
</reference>
<dbReference type="EMBL" id="JAUTXU010000071">
    <property type="protein sequence ID" value="KAK3712140.1"/>
    <property type="molecule type" value="Genomic_DNA"/>
</dbReference>
<organism evidence="1 2">
    <name type="scientific">Vermiconidia calcicola</name>
    <dbReference type="NCBI Taxonomy" id="1690605"/>
    <lineage>
        <taxon>Eukaryota</taxon>
        <taxon>Fungi</taxon>
        <taxon>Dikarya</taxon>
        <taxon>Ascomycota</taxon>
        <taxon>Pezizomycotina</taxon>
        <taxon>Dothideomycetes</taxon>
        <taxon>Dothideomycetidae</taxon>
        <taxon>Mycosphaerellales</taxon>
        <taxon>Extremaceae</taxon>
        <taxon>Vermiconidia</taxon>
    </lineage>
</organism>
<proteinExistence type="predicted"/>
<keyword evidence="2" id="KW-1185">Reference proteome</keyword>
<evidence type="ECO:0000313" key="2">
    <source>
        <dbReference type="Proteomes" id="UP001281147"/>
    </source>
</evidence>
<gene>
    <name evidence="1" type="ORF">LTR37_009231</name>
</gene>
<dbReference type="Proteomes" id="UP001281147">
    <property type="component" value="Unassembled WGS sequence"/>
</dbReference>
<comment type="caution">
    <text evidence="1">The sequence shown here is derived from an EMBL/GenBank/DDBJ whole genome shotgun (WGS) entry which is preliminary data.</text>
</comment>
<protein>
    <submittedName>
        <fullName evidence="1">Uncharacterized protein</fullName>
    </submittedName>
</protein>
<accession>A0ACC3N8Y9</accession>
<name>A0ACC3N8Y9_9PEZI</name>